<dbReference type="Proteomes" id="UP000290365">
    <property type="component" value="Chromosome"/>
</dbReference>
<protein>
    <submittedName>
        <fullName evidence="1">Uncharacterized protein</fullName>
    </submittedName>
</protein>
<dbReference type="RefSeq" id="WP_129892534.1">
    <property type="nucleotide sequence ID" value="NZ_CP035758.1"/>
</dbReference>
<gene>
    <name evidence="1" type="ORF">EPA93_38100</name>
</gene>
<dbReference type="AlphaFoldDB" id="A0A4P6K0Y2"/>
<dbReference type="EMBL" id="CP035758">
    <property type="protein sequence ID" value="QBD81473.1"/>
    <property type="molecule type" value="Genomic_DNA"/>
</dbReference>
<evidence type="ECO:0000313" key="1">
    <source>
        <dbReference type="EMBL" id="QBD81473.1"/>
    </source>
</evidence>
<evidence type="ECO:0000313" key="2">
    <source>
        <dbReference type="Proteomes" id="UP000290365"/>
    </source>
</evidence>
<reference evidence="1 2" key="1">
    <citation type="submission" date="2019-01" db="EMBL/GenBank/DDBJ databases">
        <title>Ktedonosporobacter rubrisoli SCAWS-G2.</title>
        <authorList>
            <person name="Huang Y."/>
            <person name="Yan B."/>
        </authorList>
    </citation>
    <scope>NUCLEOTIDE SEQUENCE [LARGE SCALE GENOMIC DNA]</scope>
    <source>
        <strain evidence="1 2">SCAWS-G2</strain>
    </source>
</reference>
<proteinExistence type="predicted"/>
<accession>A0A4P6K0Y2</accession>
<organism evidence="1 2">
    <name type="scientific">Ktedonosporobacter rubrisoli</name>
    <dbReference type="NCBI Taxonomy" id="2509675"/>
    <lineage>
        <taxon>Bacteria</taxon>
        <taxon>Bacillati</taxon>
        <taxon>Chloroflexota</taxon>
        <taxon>Ktedonobacteria</taxon>
        <taxon>Ktedonobacterales</taxon>
        <taxon>Ktedonosporobacteraceae</taxon>
        <taxon>Ktedonosporobacter</taxon>
    </lineage>
</organism>
<keyword evidence="2" id="KW-1185">Reference proteome</keyword>
<sequence length="188" mass="21340">MQSTTPPTQQVKTPPQLRRVRSQPGNLYNLILLNQRDRIIVPLTEWHCLRNDQGSRSIRRASFACLQLHSAFYPESGCPRNTPPKRLHQTLIAFHNDRLKCLIPPQRASDIIALTRESPMRESAFKVMCAALHGFFLVKRKVGLYVFASPLSSNVLAALKREQAHILANKSAPNQARYGKRPTPIRDP</sequence>
<name>A0A4P6K0Y2_KTERU</name>
<dbReference type="KEGG" id="kbs:EPA93_38100"/>